<dbReference type="PANTHER" id="PTHR24413">
    <property type="entry name" value="SPECKLE-TYPE POZ PROTEIN"/>
    <property type="match status" value="1"/>
</dbReference>
<evidence type="ECO:0008006" key="4">
    <source>
        <dbReference type="Google" id="ProtNLM"/>
    </source>
</evidence>
<accession>A0A1L8EAQ4</accession>
<dbReference type="InterPro" id="IPR002083">
    <property type="entry name" value="MATH/TRAF_dom"/>
</dbReference>
<evidence type="ECO:0000259" key="2">
    <source>
        <dbReference type="PROSITE" id="PS50144"/>
    </source>
</evidence>
<dbReference type="AlphaFoldDB" id="A0A1L8EAQ4"/>
<dbReference type="PROSITE" id="PS50144">
    <property type="entry name" value="MATH"/>
    <property type="match status" value="1"/>
</dbReference>
<reference evidence="3" key="1">
    <citation type="submission" date="2017-01" db="EMBL/GenBank/DDBJ databases">
        <title>An insight into the sialome and mialome of the horn fly, Haematobia irritans.</title>
        <authorList>
            <person name="Breijo M."/>
            <person name="Boiani M."/>
            <person name="Ures X."/>
            <person name="Rocha S."/>
            <person name="Sequeira M."/>
            <person name="Ribeiro J.M."/>
        </authorList>
    </citation>
    <scope>NUCLEOTIDE SEQUENCE</scope>
</reference>
<dbReference type="SMART" id="SM00225">
    <property type="entry name" value="BTB"/>
    <property type="match status" value="1"/>
</dbReference>
<evidence type="ECO:0000313" key="3">
    <source>
        <dbReference type="EMBL" id="JAV15808.1"/>
    </source>
</evidence>
<feature type="domain" description="BTB" evidence="1">
    <location>
        <begin position="175"/>
        <end position="238"/>
    </location>
</feature>
<feature type="domain" description="MATH" evidence="2">
    <location>
        <begin position="20"/>
        <end position="138"/>
    </location>
</feature>
<dbReference type="InterPro" id="IPR011333">
    <property type="entry name" value="SKP1/BTB/POZ_sf"/>
</dbReference>
<dbReference type="Gene3D" id="2.60.210.10">
    <property type="entry name" value="Apoptosis, Tumor Necrosis Factor Receptor Associated Protein 2, Chain A"/>
    <property type="match status" value="1"/>
</dbReference>
<dbReference type="SUPFAM" id="SSF54695">
    <property type="entry name" value="POZ domain"/>
    <property type="match status" value="1"/>
</dbReference>
<sequence length="339" mass="39740">MEVHKYNVDSWHYTKSKLIKFRHLWKIDHFLLIDNEITSPEFASDSFMDRKWKLRIKKGDFMFLELKLVSTDNPDFKYSWKTFVMNADDEECHSKGSDYMFHTEEGSLFYERFISLDYLRDESKRMLHNGALVLVTQISMLSEKVEITSGNCLNCLHKSKEPDHFGELLNSGLHSDIIFVIDKEEIQAHKAILAIHSNVFKAMFEHKQLEENKTNRVVVNDVDPDVFKEVLRFIYSRKCEKINQIAPELFTVADKYDLKQLKAICVSHMETKLSVDTVISTLVLADLHGLNDMKKKSLDYIKENVLKVTSLSEWTEMIKQYPHLVTLVVQHMADMYSKK</sequence>
<dbReference type="FunFam" id="3.30.710.10:FF:000159">
    <property type="entry name" value="Speckle-type POZ protein B"/>
    <property type="match status" value="1"/>
</dbReference>
<dbReference type="GO" id="GO:0030163">
    <property type="term" value="P:protein catabolic process"/>
    <property type="evidence" value="ECO:0007669"/>
    <property type="project" value="UniProtKB-ARBA"/>
</dbReference>
<protein>
    <recommendedName>
        <fullName evidence="4">BTB domain-containing protein</fullName>
    </recommendedName>
</protein>
<proteinExistence type="predicted"/>
<dbReference type="InterPro" id="IPR000210">
    <property type="entry name" value="BTB/POZ_dom"/>
</dbReference>
<dbReference type="InterPro" id="IPR008974">
    <property type="entry name" value="TRAF-like"/>
</dbReference>
<name>A0A1L8EAQ4_HAEIR</name>
<dbReference type="SUPFAM" id="SSF49599">
    <property type="entry name" value="TRAF domain-like"/>
    <property type="match status" value="1"/>
</dbReference>
<dbReference type="Gene3D" id="1.25.40.420">
    <property type="match status" value="1"/>
</dbReference>
<dbReference type="Gene3D" id="3.30.710.10">
    <property type="entry name" value="Potassium Channel Kv1.1, Chain A"/>
    <property type="match status" value="1"/>
</dbReference>
<organism evidence="3">
    <name type="scientific">Haematobia irritans</name>
    <name type="common">Horn fly</name>
    <name type="synonym">Conops irritans</name>
    <dbReference type="NCBI Taxonomy" id="7368"/>
    <lineage>
        <taxon>Eukaryota</taxon>
        <taxon>Metazoa</taxon>
        <taxon>Ecdysozoa</taxon>
        <taxon>Arthropoda</taxon>
        <taxon>Hexapoda</taxon>
        <taxon>Insecta</taxon>
        <taxon>Pterygota</taxon>
        <taxon>Neoptera</taxon>
        <taxon>Endopterygota</taxon>
        <taxon>Diptera</taxon>
        <taxon>Brachycera</taxon>
        <taxon>Muscomorpha</taxon>
        <taxon>Muscoidea</taxon>
        <taxon>Muscidae</taxon>
        <taxon>Haematobia</taxon>
    </lineage>
</organism>
<dbReference type="PROSITE" id="PS50097">
    <property type="entry name" value="BTB"/>
    <property type="match status" value="1"/>
</dbReference>
<evidence type="ECO:0000259" key="1">
    <source>
        <dbReference type="PROSITE" id="PS50097"/>
    </source>
</evidence>
<dbReference type="Pfam" id="PF00651">
    <property type="entry name" value="BTB"/>
    <property type="match status" value="1"/>
</dbReference>
<dbReference type="EMBL" id="GFDG01002991">
    <property type="protein sequence ID" value="JAV15808.1"/>
    <property type="molecule type" value="Transcribed_RNA"/>
</dbReference>